<feature type="active site" description="Charge relay system" evidence="5 6">
    <location>
        <position position="534"/>
    </location>
</feature>
<dbReference type="OrthoDB" id="9798386at2"/>
<dbReference type="PANTHER" id="PTHR43806:SF11">
    <property type="entry name" value="CEREVISIN-RELATED"/>
    <property type="match status" value="1"/>
</dbReference>
<feature type="active site" description="Charge relay system" evidence="5 6">
    <location>
        <position position="500"/>
    </location>
</feature>
<keyword evidence="8" id="KW-0812">Transmembrane</keyword>
<dbReference type="EMBL" id="WAEM01000001">
    <property type="protein sequence ID" value="KAB1157960.1"/>
    <property type="molecule type" value="Genomic_DNA"/>
</dbReference>
<dbReference type="InterPro" id="IPR050131">
    <property type="entry name" value="Peptidase_S8_subtilisin-like"/>
</dbReference>
<evidence type="ECO:0000259" key="9">
    <source>
        <dbReference type="Pfam" id="PF00082"/>
    </source>
</evidence>
<keyword evidence="7" id="KW-0175">Coiled coil</keyword>
<evidence type="ECO:0000256" key="6">
    <source>
        <dbReference type="PROSITE-ProRule" id="PRU01240"/>
    </source>
</evidence>
<evidence type="ECO:0000256" key="7">
    <source>
        <dbReference type="SAM" id="Coils"/>
    </source>
</evidence>
<comment type="caution">
    <text evidence="10">The sequence shown here is derived from an EMBL/GenBank/DDBJ whole genome shotgun (WGS) entry which is preliminary data.</text>
</comment>
<dbReference type="Gene3D" id="3.40.50.200">
    <property type="entry name" value="Peptidase S8/S53 domain"/>
    <property type="match status" value="1"/>
</dbReference>
<dbReference type="InterPro" id="IPR015500">
    <property type="entry name" value="Peptidase_S8_subtilisin-rel"/>
</dbReference>
<keyword evidence="8" id="KW-0472">Membrane</keyword>
<dbReference type="InterPro" id="IPR023828">
    <property type="entry name" value="Peptidase_S8_Ser-AS"/>
</dbReference>
<feature type="active site" description="Charge relay system" evidence="5 6">
    <location>
        <position position="713"/>
    </location>
</feature>
<dbReference type="Pfam" id="PF00082">
    <property type="entry name" value="Peptidase_S8"/>
    <property type="match status" value="1"/>
</dbReference>
<dbReference type="GO" id="GO:0006508">
    <property type="term" value="P:proteolysis"/>
    <property type="evidence" value="ECO:0007669"/>
    <property type="project" value="UniProtKB-KW"/>
</dbReference>
<feature type="transmembrane region" description="Helical" evidence="8">
    <location>
        <begin position="283"/>
        <end position="301"/>
    </location>
</feature>
<dbReference type="GO" id="GO:0004252">
    <property type="term" value="F:serine-type endopeptidase activity"/>
    <property type="evidence" value="ECO:0007669"/>
    <property type="project" value="UniProtKB-UniRule"/>
</dbReference>
<protein>
    <submittedName>
        <fullName evidence="10">S8 family serine peptidase</fullName>
    </submittedName>
</protein>
<evidence type="ECO:0000256" key="3">
    <source>
        <dbReference type="ARBA" id="ARBA00022801"/>
    </source>
</evidence>
<proteinExistence type="inferred from homology"/>
<reference evidence="10 11" key="1">
    <citation type="submission" date="2019-09" db="EMBL/GenBank/DDBJ databases">
        <title>Flavobacterium sp. nov., isolated from glacier ice.</title>
        <authorList>
            <person name="Liu Q."/>
        </authorList>
    </citation>
    <scope>NUCLEOTIDE SEQUENCE [LARGE SCALE GENOMIC DNA]</scope>
    <source>
        <strain evidence="10 11">NBRC 112527</strain>
    </source>
</reference>
<keyword evidence="11" id="KW-1185">Reference proteome</keyword>
<dbReference type="PROSITE" id="PS51892">
    <property type="entry name" value="SUBTILASE"/>
    <property type="match status" value="1"/>
</dbReference>
<feature type="domain" description="Peptidase S8/S53" evidence="9">
    <location>
        <begin position="492"/>
        <end position="745"/>
    </location>
</feature>
<feature type="coiled-coil region" evidence="7">
    <location>
        <begin position="914"/>
        <end position="941"/>
    </location>
</feature>
<dbReference type="InterPro" id="IPR022398">
    <property type="entry name" value="Peptidase_S8_His-AS"/>
</dbReference>
<keyword evidence="2 6" id="KW-0645">Protease</keyword>
<dbReference type="PROSITE" id="PS00138">
    <property type="entry name" value="SUBTILASE_SER"/>
    <property type="match status" value="1"/>
</dbReference>
<evidence type="ECO:0000256" key="2">
    <source>
        <dbReference type="ARBA" id="ARBA00022670"/>
    </source>
</evidence>
<keyword evidence="8" id="KW-1133">Transmembrane helix</keyword>
<evidence type="ECO:0000256" key="5">
    <source>
        <dbReference type="PIRSR" id="PIRSR615500-1"/>
    </source>
</evidence>
<dbReference type="PANTHER" id="PTHR43806">
    <property type="entry name" value="PEPTIDASE S8"/>
    <property type="match status" value="1"/>
</dbReference>
<evidence type="ECO:0000256" key="8">
    <source>
        <dbReference type="SAM" id="Phobius"/>
    </source>
</evidence>
<name>A0A7J5AKE9_9FLAO</name>
<dbReference type="PRINTS" id="PR00723">
    <property type="entry name" value="SUBTILISIN"/>
</dbReference>
<evidence type="ECO:0000256" key="4">
    <source>
        <dbReference type="ARBA" id="ARBA00022825"/>
    </source>
</evidence>
<organism evidence="10 11">
    <name type="scientific">Flavobacterium luteum</name>
    <dbReference type="NCBI Taxonomy" id="2026654"/>
    <lineage>
        <taxon>Bacteria</taxon>
        <taxon>Pseudomonadati</taxon>
        <taxon>Bacteroidota</taxon>
        <taxon>Flavobacteriia</taxon>
        <taxon>Flavobacteriales</taxon>
        <taxon>Flavobacteriaceae</taxon>
        <taxon>Flavobacterium</taxon>
    </lineage>
</organism>
<comment type="similarity">
    <text evidence="1 6">Belongs to the peptidase S8 family.</text>
</comment>
<dbReference type="AlphaFoldDB" id="A0A7J5AKE9"/>
<dbReference type="SUPFAM" id="SSF52743">
    <property type="entry name" value="Subtilisin-like"/>
    <property type="match status" value="1"/>
</dbReference>
<dbReference type="Proteomes" id="UP000490922">
    <property type="component" value="Unassembled WGS sequence"/>
</dbReference>
<dbReference type="InterPro" id="IPR000209">
    <property type="entry name" value="Peptidase_S8/S53_dom"/>
</dbReference>
<evidence type="ECO:0000313" key="11">
    <source>
        <dbReference type="Proteomes" id="UP000490922"/>
    </source>
</evidence>
<sequence length="942" mass="105983">MAIVIGKKQLLSTDLKYFKALQGIGGKTLFDRFKLAESNIINKNIDTKYQHFLAYPVVDGDAIVFHGIKYNETPQIFQELQGEDLSRYTNIKNETISHYNGVIDNLENSGKTVEAVFLADAIKYIDDRFIYCYDDIVVLGVWGMKLRDNVREDISEICKTQFVKAPKPVQIPEPTFFTINYNAGDNGNLYGNVSVTKQTSEYISNNEIPQVEANDGYEFAGWDENPNGHEVTGDKEFTALYNKHESPVPPYNHNPSIENKLPWYLRFWNWLKALFTGNGCLKWLLWLIFILLLLLLFSWLFRNCSGHNLTGGAALSDNDSTWVKKDPRVGDGGGIYDPHDPYTPVPTPPAYKDILPPQQGVLPPIDGNPEIIPGNPSIIGNRINILMENEDKSIMDLAKDFKVKYPDDKYKVVYYDNVVKRMQIEIPSQEREKIKQEIPTKFSPIYKLFVFDEALLEGEYSPNDPAFKDNNKNWYLQKIKVPEAWDVSRGSDKITVAIVDNGFNLSHPELKSKVVQPYNVWTHSNTIFPQKVDHGTHVAGTALAIADNNLGLCGIAPNCKFMPIQVANEKGIMTTTSVLDGILYALYQGADVINVSLGGQFKGLAQFPEREQIDLIQNHFKEEERLWLEIMRIAAKHNATIVVAAGNDNILAGIDALQRPDQFITVSAIDRNNSSLNKANFSNYGPYSKISAPGVGIYSTVGANSYQIMDGTSMAAPIVSGAVALMKSIKPNLSTKEIICILQNTGLPVNDKIGKLIQLDKAMQIVKAGQTIDCSKKPSSGDVQITLNWNNYNDLDLYCIDPTDERVWCDNKVVSSGGQLDVDMNVNYPGSITPIENIFWPKGKAPNGIYKIYLINYKNHEPYIYSTPYTINVKYGGKNQVYKGIIKKEDKSLHICSFTLGSPTTQNAPNSEQTNSLLQQRKKFQQELDRIDRELKEIRNRK</sequence>
<dbReference type="InterPro" id="IPR036852">
    <property type="entry name" value="Peptidase_S8/S53_dom_sf"/>
</dbReference>
<gene>
    <name evidence="10" type="ORF">F6464_02430</name>
</gene>
<keyword evidence="4 6" id="KW-0720">Serine protease</keyword>
<keyword evidence="3 6" id="KW-0378">Hydrolase</keyword>
<evidence type="ECO:0000313" key="10">
    <source>
        <dbReference type="EMBL" id="KAB1157960.1"/>
    </source>
</evidence>
<accession>A0A7J5AKE9</accession>
<dbReference type="RefSeq" id="WP_151106153.1">
    <property type="nucleotide sequence ID" value="NZ_WAEM01000001.1"/>
</dbReference>
<evidence type="ECO:0000256" key="1">
    <source>
        <dbReference type="ARBA" id="ARBA00011073"/>
    </source>
</evidence>
<dbReference type="PROSITE" id="PS00137">
    <property type="entry name" value="SUBTILASE_HIS"/>
    <property type="match status" value="1"/>
</dbReference>